<evidence type="ECO:0000313" key="4">
    <source>
        <dbReference type="Proteomes" id="UP000294814"/>
    </source>
</evidence>
<dbReference type="Pfam" id="PF18962">
    <property type="entry name" value="Por_Secre_tail"/>
    <property type="match status" value="1"/>
</dbReference>
<dbReference type="InterPro" id="IPR026444">
    <property type="entry name" value="Secre_tail"/>
</dbReference>
<accession>A0A4R5F673</accession>
<evidence type="ECO:0000259" key="2">
    <source>
        <dbReference type="Pfam" id="PF18962"/>
    </source>
</evidence>
<proteinExistence type="predicted"/>
<dbReference type="Proteomes" id="UP000294814">
    <property type="component" value="Unassembled WGS sequence"/>
</dbReference>
<dbReference type="RefSeq" id="WP_131916393.1">
    <property type="nucleotide sequence ID" value="NZ_SMLG01000007.1"/>
</dbReference>
<protein>
    <submittedName>
        <fullName evidence="3">T9SS type A sorting domain-containing protein</fullName>
    </submittedName>
</protein>
<evidence type="ECO:0000256" key="1">
    <source>
        <dbReference type="ARBA" id="ARBA00022729"/>
    </source>
</evidence>
<sequence length="531" mass="55428">LTVTPATLSIANTNRSKVYGKILTNTDFGGSMIDVVAGDNITLTRSSTGQGIAATVAGSNYPIVATLADPSNRLANYNVTNSDGALTVTQATTGITVTNASGALGGYTILTARLQDVSNSLYLNGKTVTFKLDSATIGTSTTDGFGVASMTTNACINGATIQADFAGDSNYLSSSSTNTATLTVTPSTFVWSGTNVTGTPQQLPTSGSLNITPTITFTGVTLTNVSIEWGDSFTTPISGAITNSVTSSHNYSNPGVYAPKITGTDVCLNTVTSIYQYIVIYDPNGGFVTGGGWINSPAGAYRAEPLLTGKANFGFVAKYKKGSTIPDGNTEFQFQAGNLKFNSSSYENMSLVVGGAKASYKGIGTINGAGSYKFMLTAIDGNVSGGGNVDKLRMKITNMTGVVIYDNQVNALNTGDNADPITALGGGSIVIHEAKKNTTAKVVIVEKTPEIVPFTITAYPNPSTQYFSIDIKGGSNEKTEVMVYDILGRMVKHIENGDSQEIKFGEELPSGTYIAIINQGVKQKTVRLVKK</sequence>
<keyword evidence="1" id="KW-0732">Signal</keyword>
<feature type="non-terminal residue" evidence="3">
    <location>
        <position position="1"/>
    </location>
</feature>
<evidence type="ECO:0000313" key="3">
    <source>
        <dbReference type="EMBL" id="TDE43435.1"/>
    </source>
</evidence>
<dbReference type="NCBIfam" id="TIGR04183">
    <property type="entry name" value="Por_Secre_tail"/>
    <property type="match status" value="1"/>
</dbReference>
<gene>
    <name evidence="3" type="ORF">E0I26_10270</name>
</gene>
<reference evidence="3 4" key="1">
    <citation type="submission" date="2019-03" db="EMBL/GenBank/DDBJ databases">
        <title>Novel species of Flavobacterium.</title>
        <authorList>
            <person name="Liu Q."/>
            <person name="Xin Y.-H."/>
        </authorList>
    </citation>
    <scope>NUCLEOTIDE SEQUENCE [LARGE SCALE GENOMIC DNA]</scope>
    <source>
        <strain evidence="3 4">LB3P52</strain>
    </source>
</reference>
<dbReference type="EMBL" id="SMLG01000007">
    <property type="protein sequence ID" value="TDE43435.1"/>
    <property type="molecule type" value="Genomic_DNA"/>
</dbReference>
<dbReference type="OrthoDB" id="1121493at2"/>
<feature type="domain" description="Secretion system C-terminal sorting" evidence="2">
    <location>
        <begin position="459"/>
        <end position="527"/>
    </location>
</feature>
<comment type="caution">
    <text evidence="3">The sequence shown here is derived from an EMBL/GenBank/DDBJ whole genome shotgun (WGS) entry which is preliminary data.</text>
</comment>
<name>A0A4R5F673_9FLAO</name>
<keyword evidence="4" id="KW-1185">Reference proteome</keyword>
<organism evidence="3 4">
    <name type="scientific">Flavobacterium rhamnosiphilum</name>
    <dbReference type="NCBI Taxonomy" id="2541724"/>
    <lineage>
        <taxon>Bacteria</taxon>
        <taxon>Pseudomonadati</taxon>
        <taxon>Bacteroidota</taxon>
        <taxon>Flavobacteriia</taxon>
        <taxon>Flavobacteriales</taxon>
        <taxon>Flavobacteriaceae</taxon>
        <taxon>Flavobacterium</taxon>
    </lineage>
</organism>
<dbReference type="AlphaFoldDB" id="A0A4R5F673"/>